<dbReference type="EMBL" id="CP053661">
    <property type="protein sequence ID" value="QKD81225.1"/>
    <property type="molecule type" value="Genomic_DNA"/>
</dbReference>
<keyword evidence="2" id="KW-1133">Transmembrane helix</keyword>
<evidence type="ECO:0000256" key="1">
    <source>
        <dbReference type="ARBA" id="ARBA00022801"/>
    </source>
</evidence>
<feature type="transmembrane region" description="Helical" evidence="2">
    <location>
        <begin position="75"/>
        <end position="92"/>
    </location>
</feature>
<sequence length="401" mass="43227">MSRVAGLVILLLSGVGLFLSLWTVVPAPTFALLPLGVGAPEISPLLMLVNGQVGLDAVVLFSASRRPAARRMARSAIALSLVALLLSSLPLLQLRGTVQQVDQAMRAALGDSYDLSPNASRRGRSRPFVFSDLLLGIPIPADVSAESIEYAAADGTPLRLVKYQPVVRPPEPMGAIVALYGGAWHTGDADDNAHFNQYLAARGYTVIALDYRHAPEHPFPAQLQDVQQGLQLIRQRAAAWGIAGDRLALLGWSAGAHLASLVAFQPGAVPVRGIVGYYGPVDLAEGYRNPPRPDPINTRALLEDFLSGTPDTRPAEYRAASPITYVRPGLPPVLLIYGDRDHVVKPEFGQQLYQALRANGNTAALIRLPWAEHAFDVIFRGIGGQIALYHVERFLDWAIAQ</sequence>
<dbReference type="GO" id="GO:0016787">
    <property type="term" value="F:hydrolase activity"/>
    <property type="evidence" value="ECO:0007669"/>
    <property type="project" value="UniProtKB-KW"/>
</dbReference>
<reference evidence="4 5" key="1">
    <citation type="submission" date="2020-05" db="EMBL/GenBank/DDBJ databases">
        <title>Complete genome sequence of of a novel Thermoleptolyngbya strain isolated from hot springs of Ganzi, Sichuan China.</title>
        <authorList>
            <person name="Tang J."/>
            <person name="Daroch M."/>
            <person name="Li L."/>
            <person name="Waleron K."/>
            <person name="Waleron M."/>
            <person name="Waleron M."/>
        </authorList>
    </citation>
    <scope>NUCLEOTIDE SEQUENCE [LARGE SCALE GENOMIC DNA]</scope>
    <source>
        <strain evidence="4 5">PKUAC-SCTA183</strain>
    </source>
</reference>
<name>A0A6M8BF74_9CYAN</name>
<feature type="transmembrane region" description="Helical" evidence="2">
    <location>
        <begin position="42"/>
        <end position="63"/>
    </location>
</feature>
<dbReference type="InterPro" id="IPR049492">
    <property type="entry name" value="BD-FAE-like_dom"/>
</dbReference>
<evidence type="ECO:0000259" key="3">
    <source>
        <dbReference type="Pfam" id="PF20434"/>
    </source>
</evidence>
<dbReference type="InterPro" id="IPR029058">
    <property type="entry name" value="AB_hydrolase_fold"/>
</dbReference>
<dbReference type="AlphaFoldDB" id="A0A6M8BF74"/>
<dbReference type="Gene3D" id="3.40.50.1820">
    <property type="entry name" value="alpha/beta hydrolase"/>
    <property type="match status" value="1"/>
</dbReference>
<dbReference type="KEGG" id="theu:HPC62_02700"/>
<accession>A0A6M8BF74</accession>
<evidence type="ECO:0000256" key="2">
    <source>
        <dbReference type="SAM" id="Phobius"/>
    </source>
</evidence>
<organism evidence="4 5">
    <name type="scientific">Thermoleptolyngbya sichuanensis A183</name>
    <dbReference type="NCBI Taxonomy" id="2737172"/>
    <lineage>
        <taxon>Bacteria</taxon>
        <taxon>Bacillati</taxon>
        <taxon>Cyanobacteriota</taxon>
        <taxon>Cyanophyceae</taxon>
        <taxon>Oculatellales</taxon>
        <taxon>Oculatellaceae</taxon>
        <taxon>Thermoleptolyngbya</taxon>
        <taxon>Thermoleptolyngbya sichuanensis</taxon>
    </lineage>
</organism>
<dbReference type="RefSeq" id="WP_172353639.1">
    <property type="nucleotide sequence ID" value="NZ_CP053661.1"/>
</dbReference>
<dbReference type="PANTHER" id="PTHR48081:SF13">
    <property type="entry name" value="ALPHA_BETA HYDROLASE"/>
    <property type="match status" value="1"/>
</dbReference>
<keyword evidence="5" id="KW-1185">Reference proteome</keyword>
<dbReference type="PANTHER" id="PTHR48081">
    <property type="entry name" value="AB HYDROLASE SUPERFAMILY PROTEIN C4A8.06C"/>
    <property type="match status" value="1"/>
</dbReference>
<feature type="domain" description="BD-FAE-like" evidence="3">
    <location>
        <begin position="172"/>
        <end position="356"/>
    </location>
</feature>
<keyword evidence="2" id="KW-0472">Membrane</keyword>
<dbReference type="InterPro" id="IPR050300">
    <property type="entry name" value="GDXG_lipolytic_enzyme"/>
</dbReference>
<proteinExistence type="predicted"/>
<dbReference type="SUPFAM" id="SSF53474">
    <property type="entry name" value="alpha/beta-Hydrolases"/>
    <property type="match status" value="1"/>
</dbReference>
<dbReference type="Proteomes" id="UP000505210">
    <property type="component" value="Chromosome"/>
</dbReference>
<keyword evidence="1 4" id="KW-0378">Hydrolase</keyword>
<evidence type="ECO:0000313" key="4">
    <source>
        <dbReference type="EMBL" id="QKD81225.1"/>
    </source>
</evidence>
<keyword evidence="2" id="KW-0812">Transmembrane</keyword>
<evidence type="ECO:0000313" key="5">
    <source>
        <dbReference type="Proteomes" id="UP000505210"/>
    </source>
</evidence>
<gene>
    <name evidence="4" type="ORF">HPC62_02700</name>
</gene>
<protein>
    <submittedName>
        <fullName evidence="4">Alpha/beta hydrolase</fullName>
    </submittedName>
</protein>
<dbReference type="Pfam" id="PF20434">
    <property type="entry name" value="BD-FAE"/>
    <property type="match status" value="1"/>
</dbReference>